<evidence type="ECO:0000313" key="4">
    <source>
        <dbReference type="Proteomes" id="UP000320300"/>
    </source>
</evidence>
<dbReference type="InterPro" id="IPR013520">
    <property type="entry name" value="Ribonucl_H"/>
</dbReference>
<dbReference type="PANTHER" id="PTHR30231:SF41">
    <property type="entry name" value="DNA POLYMERASE III SUBUNIT EPSILON"/>
    <property type="match status" value="1"/>
</dbReference>
<organism evidence="3 4">
    <name type="scientific">Pedobacter westerhofensis</name>
    <dbReference type="NCBI Taxonomy" id="425512"/>
    <lineage>
        <taxon>Bacteria</taxon>
        <taxon>Pseudomonadati</taxon>
        <taxon>Bacteroidota</taxon>
        <taxon>Sphingobacteriia</taxon>
        <taxon>Sphingobacteriales</taxon>
        <taxon>Sphingobacteriaceae</taxon>
        <taxon>Pedobacter</taxon>
    </lineage>
</organism>
<accession>A0A521FG67</accession>
<dbReference type="RefSeq" id="WP_142530233.1">
    <property type="nucleotide sequence ID" value="NZ_CBCSJO010000011.1"/>
</dbReference>
<dbReference type="GO" id="GO:0045004">
    <property type="term" value="P:DNA replication proofreading"/>
    <property type="evidence" value="ECO:0007669"/>
    <property type="project" value="TreeGrafter"/>
</dbReference>
<feature type="region of interest" description="Disordered" evidence="1">
    <location>
        <begin position="272"/>
        <end position="364"/>
    </location>
</feature>
<dbReference type="Gene3D" id="3.30.420.10">
    <property type="entry name" value="Ribonuclease H-like superfamily/Ribonuclease H"/>
    <property type="match status" value="1"/>
</dbReference>
<evidence type="ECO:0000313" key="3">
    <source>
        <dbReference type="EMBL" id="SMO95105.1"/>
    </source>
</evidence>
<dbReference type="GO" id="GO:0008408">
    <property type="term" value="F:3'-5' exonuclease activity"/>
    <property type="evidence" value="ECO:0007669"/>
    <property type="project" value="TreeGrafter"/>
</dbReference>
<dbReference type="InterPro" id="IPR046768">
    <property type="entry name" value="ExoX-like_C"/>
</dbReference>
<feature type="domain" description="Exonuclease" evidence="2">
    <location>
        <begin position="8"/>
        <end position="174"/>
    </location>
</feature>
<dbReference type="InterPro" id="IPR036397">
    <property type="entry name" value="RNaseH_sf"/>
</dbReference>
<dbReference type="OrthoDB" id="9791657at2"/>
<dbReference type="AlphaFoldDB" id="A0A521FG67"/>
<dbReference type="Pfam" id="PF00929">
    <property type="entry name" value="RNase_T"/>
    <property type="match status" value="1"/>
</dbReference>
<dbReference type="CDD" id="cd06127">
    <property type="entry name" value="DEDDh"/>
    <property type="match status" value="1"/>
</dbReference>
<dbReference type="Pfam" id="PF20600">
    <property type="entry name" value="ExoX-like_C"/>
    <property type="match status" value="1"/>
</dbReference>
<dbReference type="InterPro" id="IPR012337">
    <property type="entry name" value="RNaseH-like_sf"/>
</dbReference>
<reference evidence="3 4" key="1">
    <citation type="submission" date="2017-05" db="EMBL/GenBank/DDBJ databases">
        <authorList>
            <person name="Varghese N."/>
            <person name="Submissions S."/>
        </authorList>
    </citation>
    <scope>NUCLEOTIDE SEQUENCE [LARGE SCALE GENOMIC DNA]</scope>
    <source>
        <strain evidence="3 4">DSM 19036</strain>
    </source>
</reference>
<dbReference type="GO" id="GO:0005829">
    <property type="term" value="C:cytosol"/>
    <property type="evidence" value="ECO:0007669"/>
    <property type="project" value="TreeGrafter"/>
</dbReference>
<gene>
    <name evidence="3" type="ORF">SAMN06265348_11218</name>
</gene>
<protein>
    <submittedName>
        <fullName evidence="3">DNA polymerase-3 subunit epsilon</fullName>
    </submittedName>
</protein>
<dbReference type="GO" id="GO:0003676">
    <property type="term" value="F:nucleic acid binding"/>
    <property type="evidence" value="ECO:0007669"/>
    <property type="project" value="InterPro"/>
</dbReference>
<dbReference type="Proteomes" id="UP000320300">
    <property type="component" value="Unassembled WGS sequence"/>
</dbReference>
<evidence type="ECO:0000256" key="1">
    <source>
        <dbReference type="SAM" id="MobiDB-lite"/>
    </source>
</evidence>
<dbReference type="PANTHER" id="PTHR30231">
    <property type="entry name" value="DNA POLYMERASE III SUBUNIT EPSILON"/>
    <property type="match status" value="1"/>
</dbReference>
<name>A0A521FG67_9SPHI</name>
<dbReference type="EMBL" id="FXTN01000012">
    <property type="protein sequence ID" value="SMO95105.1"/>
    <property type="molecule type" value="Genomic_DNA"/>
</dbReference>
<proteinExistence type="predicted"/>
<dbReference type="SMART" id="SM00479">
    <property type="entry name" value="EXOIII"/>
    <property type="match status" value="1"/>
</dbReference>
<feature type="compositionally biased region" description="Polar residues" evidence="1">
    <location>
        <begin position="326"/>
        <end position="340"/>
    </location>
</feature>
<feature type="compositionally biased region" description="Basic and acidic residues" evidence="1">
    <location>
        <begin position="290"/>
        <end position="299"/>
    </location>
</feature>
<dbReference type="SUPFAM" id="SSF53098">
    <property type="entry name" value="Ribonuclease H-like"/>
    <property type="match status" value="1"/>
</dbReference>
<keyword evidence="4" id="KW-1185">Reference proteome</keyword>
<evidence type="ECO:0000259" key="2">
    <source>
        <dbReference type="SMART" id="SM00479"/>
    </source>
</evidence>
<sequence>MKLNLIRPLAFFDLETTGVNVGADRIVEIAILKAMPDGTELVKTMRIHPEMPIPLQSSLIHGIYDEHIADAPKFKEVAAELAEFIGDADLAGYNSNRFDIPVLLEEFLRAGVDFEMADRKFVDVQNIFHQMEQRTLRAAYKFYCDKDIINAHSAEADITATYHVLLAQLDRYENADFEDKQGNISQPVKNDVHALHTFTNMNKPVDFAGRMVFNDNGEEVFNFGKHKNRTVESVFDSEPSYYAWMKQGDFPLYTKKKLEEIWLRWNKKKDLARAAKHQTPKPAEAARSNEGVKHADAVKSAEAVKSADAVKDADVNKPAGTDRTAPAQTRNDQPRKSFQQPKKEKPAAEVTPDMLEQLKMKFGK</sequence>